<dbReference type="Proteomes" id="UP000182130">
    <property type="component" value="Unassembled WGS sequence"/>
</dbReference>
<evidence type="ECO:0000259" key="6">
    <source>
        <dbReference type="Pfam" id="PF05175"/>
    </source>
</evidence>
<organism evidence="7 8">
    <name type="scientific">Arthrobacter cupressi</name>
    <dbReference type="NCBI Taxonomy" id="1045773"/>
    <lineage>
        <taxon>Bacteria</taxon>
        <taxon>Bacillati</taxon>
        <taxon>Actinomycetota</taxon>
        <taxon>Actinomycetes</taxon>
        <taxon>Micrococcales</taxon>
        <taxon>Micrococcaceae</taxon>
        <taxon>Arthrobacter</taxon>
    </lineage>
</organism>
<keyword evidence="8" id="KW-1185">Reference proteome</keyword>
<evidence type="ECO:0000256" key="3">
    <source>
        <dbReference type="ARBA" id="ARBA00022679"/>
    </source>
</evidence>
<dbReference type="SUPFAM" id="SSF53335">
    <property type="entry name" value="S-adenosyl-L-methionine-dependent methyltransferases"/>
    <property type="match status" value="1"/>
</dbReference>
<dbReference type="NCBIfam" id="TIGR03704">
    <property type="entry name" value="PrmC_rel_meth"/>
    <property type="match status" value="1"/>
</dbReference>
<proteinExistence type="predicted"/>
<dbReference type="Gene3D" id="3.40.50.150">
    <property type="entry name" value="Vaccinia Virus protein VP39"/>
    <property type="match status" value="1"/>
</dbReference>
<dbReference type="Pfam" id="PF05175">
    <property type="entry name" value="MTS"/>
    <property type="match status" value="1"/>
</dbReference>
<keyword evidence="2 7" id="KW-0489">Methyltransferase</keyword>
<dbReference type="InterPro" id="IPR007848">
    <property type="entry name" value="Small_mtfrase_dom"/>
</dbReference>
<dbReference type="STRING" id="1045773.SAMN05216555_104185"/>
<dbReference type="InterPro" id="IPR029063">
    <property type="entry name" value="SAM-dependent_MTases_sf"/>
</dbReference>
<evidence type="ECO:0000256" key="1">
    <source>
        <dbReference type="ARBA" id="ARBA00012771"/>
    </source>
</evidence>
<dbReference type="CDD" id="cd02440">
    <property type="entry name" value="AdoMet_MTases"/>
    <property type="match status" value="1"/>
</dbReference>
<name>A0A1G8N9L9_9MICC</name>
<dbReference type="EMBL" id="FNEI01000004">
    <property type="protein sequence ID" value="SDI76878.1"/>
    <property type="molecule type" value="Genomic_DNA"/>
</dbReference>
<dbReference type="OrthoDB" id="9800643at2"/>
<feature type="domain" description="Methyltransferase small" evidence="6">
    <location>
        <begin position="112"/>
        <end position="190"/>
    </location>
</feature>
<dbReference type="InterPro" id="IPR022446">
    <property type="entry name" value="MeTrfrase_put"/>
</dbReference>
<dbReference type="GO" id="GO:0032259">
    <property type="term" value="P:methylation"/>
    <property type="evidence" value="ECO:0007669"/>
    <property type="project" value="UniProtKB-KW"/>
</dbReference>
<reference evidence="8" key="1">
    <citation type="submission" date="2016-10" db="EMBL/GenBank/DDBJ databases">
        <authorList>
            <person name="Varghese N."/>
            <person name="Submissions S."/>
        </authorList>
    </citation>
    <scope>NUCLEOTIDE SEQUENCE [LARGE SCALE GENOMIC DNA]</scope>
    <source>
        <strain evidence="8">CGMCC 1.10783</strain>
    </source>
</reference>
<sequence length="287" mass="30157">MPTTLGRRRAACEPPNLLANIAALTTHISLTARLRAAGSVFAEEEAALLLAEAGSPAELERMAEQRIAGLPLEQILGWAGFRGLRIAVFPGVFVPRRRTEYLVELGARFARPGSAVVDLCCGTGAVGTALAAEVPGIELHAADIDPAAVRCARRNIGAAGGQVHEGDLYAALPPALRRRVDVLLVNAPYVPSDDIGTMPQEARLHEPLVALDGGSDGLAVQRRTVAEAPLWLAPGGRLLIETSVRQAPLTAALFGAAGLQSEVLRSEELDATVVLGFRPESTVEGHN</sequence>
<evidence type="ECO:0000256" key="5">
    <source>
        <dbReference type="ARBA" id="ARBA00048391"/>
    </source>
</evidence>
<evidence type="ECO:0000256" key="4">
    <source>
        <dbReference type="ARBA" id="ARBA00022691"/>
    </source>
</evidence>
<evidence type="ECO:0000313" key="8">
    <source>
        <dbReference type="Proteomes" id="UP000182130"/>
    </source>
</evidence>
<dbReference type="EC" id="2.1.1.297" evidence="1"/>
<dbReference type="InterPro" id="IPR004556">
    <property type="entry name" value="HemK-like"/>
</dbReference>
<evidence type="ECO:0000313" key="7">
    <source>
        <dbReference type="EMBL" id="SDI76878.1"/>
    </source>
</evidence>
<dbReference type="GO" id="GO:0102559">
    <property type="term" value="F:peptide chain release factor N(5)-glutamine methyltransferase activity"/>
    <property type="evidence" value="ECO:0007669"/>
    <property type="project" value="UniProtKB-EC"/>
</dbReference>
<dbReference type="AlphaFoldDB" id="A0A1G8N9L9"/>
<accession>A0A1G8N9L9</accession>
<dbReference type="InterPro" id="IPR050320">
    <property type="entry name" value="N5-glutamine_MTase"/>
</dbReference>
<gene>
    <name evidence="7" type="ORF">SAMN05216555_104185</name>
</gene>
<dbReference type="NCBIfam" id="TIGR00536">
    <property type="entry name" value="hemK_fam"/>
    <property type="match status" value="1"/>
</dbReference>
<keyword evidence="4" id="KW-0949">S-adenosyl-L-methionine</keyword>
<dbReference type="RefSeq" id="WP_084110888.1">
    <property type="nucleotide sequence ID" value="NZ_FNEI01000004.1"/>
</dbReference>
<dbReference type="PANTHER" id="PTHR18895">
    <property type="entry name" value="HEMK METHYLTRANSFERASE"/>
    <property type="match status" value="1"/>
</dbReference>
<keyword evidence="3 7" id="KW-0808">Transferase</keyword>
<evidence type="ECO:0000256" key="2">
    <source>
        <dbReference type="ARBA" id="ARBA00022603"/>
    </source>
</evidence>
<comment type="catalytic activity">
    <reaction evidence="5">
        <text>L-glutaminyl-[peptide chain release factor] + S-adenosyl-L-methionine = N(5)-methyl-L-glutaminyl-[peptide chain release factor] + S-adenosyl-L-homocysteine + H(+)</text>
        <dbReference type="Rhea" id="RHEA:42896"/>
        <dbReference type="Rhea" id="RHEA-COMP:10271"/>
        <dbReference type="Rhea" id="RHEA-COMP:10272"/>
        <dbReference type="ChEBI" id="CHEBI:15378"/>
        <dbReference type="ChEBI" id="CHEBI:30011"/>
        <dbReference type="ChEBI" id="CHEBI:57856"/>
        <dbReference type="ChEBI" id="CHEBI:59789"/>
        <dbReference type="ChEBI" id="CHEBI:61891"/>
        <dbReference type="EC" id="2.1.1.297"/>
    </reaction>
</comment>
<protein>
    <recommendedName>
        <fullName evidence="1">peptide chain release factor N(5)-glutamine methyltransferase</fullName>
        <ecNumber evidence="1">2.1.1.297</ecNumber>
    </recommendedName>
</protein>
<dbReference type="PANTHER" id="PTHR18895:SF74">
    <property type="entry name" value="MTRF1L RELEASE FACTOR GLUTAMINE METHYLTRANSFERASE"/>
    <property type="match status" value="1"/>
</dbReference>